<dbReference type="Gene3D" id="1.10.533.30">
    <property type="entry name" value="Nematode polyprotein allergen ABA-1"/>
    <property type="match status" value="2"/>
</dbReference>
<accession>A0A183EY85</accession>
<evidence type="ECO:0000259" key="1">
    <source>
        <dbReference type="Pfam" id="PF16469"/>
    </source>
</evidence>
<sequence>LLAENARNEQLLAKISDYFEKLDPLSQEKVSSEVKQLCQDRAKQLIGSSDFETLKNAYEELASFELLAANFTRLVGNLKSESQRSEAEQLRRLCQKVYGTERFDPGELTSWLTSDQKLELEHLIQDPGVSDDAVYERIFEFYEKADDEKKTDARKVIESGCRRFVDRMFGDKIAAKLEERRLSGNYTPQMLTAELAAYAAEIKDVKNRIKAE</sequence>
<dbReference type="InterPro" id="IPR032487">
    <property type="entry name" value="ABA-1_nematode"/>
</dbReference>
<feature type="domain" description="Polyprotein allergen nematode" evidence="1">
    <location>
        <begin position="3"/>
        <end position="98"/>
    </location>
</feature>
<proteinExistence type="predicted"/>
<name>A0A183EY85_9BILA</name>
<dbReference type="AlphaFoldDB" id="A0A183EY85"/>
<dbReference type="InterPro" id="IPR038289">
    <property type="entry name" value="DVA-1_sf"/>
</dbReference>
<dbReference type="Pfam" id="PF16469">
    <property type="entry name" value="NPA"/>
    <property type="match status" value="2"/>
</dbReference>
<organism evidence="2">
    <name type="scientific">Gongylonema pulchrum</name>
    <dbReference type="NCBI Taxonomy" id="637853"/>
    <lineage>
        <taxon>Eukaryota</taxon>
        <taxon>Metazoa</taxon>
        <taxon>Ecdysozoa</taxon>
        <taxon>Nematoda</taxon>
        <taxon>Chromadorea</taxon>
        <taxon>Rhabditida</taxon>
        <taxon>Spirurina</taxon>
        <taxon>Spiruromorpha</taxon>
        <taxon>Spiruroidea</taxon>
        <taxon>Gongylonematidae</taxon>
        <taxon>Gongylonema</taxon>
    </lineage>
</organism>
<protein>
    <submittedName>
        <fullName evidence="2">Type I restriction endonuclease subunit R</fullName>
    </submittedName>
</protein>
<evidence type="ECO:0000313" key="2">
    <source>
        <dbReference type="WBParaSite" id="GPUH_0002595601-mRNA-1"/>
    </source>
</evidence>
<feature type="domain" description="Polyprotein allergen nematode" evidence="1">
    <location>
        <begin position="107"/>
        <end position="212"/>
    </location>
</feature>
<reference evidence="2" key="1">
    <citation type="submission" date="2016-06" db="UniProtKB">
        <authorList>
            <consortium name="WormBaseParasite"/>
        </authorList>
    </citation>
    <scope>IDENTIFICATION</scope>
</reference>
<dbReference type="WBParaSite" id="GPUH_0002595601-mRNA-1">
    <property type="protein sequence ID" value="GPUH_0002595601-mRNA-1"/>
    <property type="gene ID" value="GPUH_0002595601"/>
</dbReference>